<dbReference type="CDD" id="cd03360">
    <property type="entry name" value="LbH_AT_putative"/>
    <property type="match status" value="1"/>
</dbReference>
<dbReference type="PANTHER" id="PTHR43300">
    <property type="entry name" value="ACETYLTRANSFERASE"/>
    <property type="match status" value="1"/>
</dbReference>
<accession>A0A429XZI1</accession>
<evidence type="ECO:0000256" key="2">
    <source>
        <dbReference type="ARBA" id="ARBA00022737"/>
    </source>
</evidence>
<dbReference type="RefSeq" id="WP_126050586.1">
    <property type="nucleotide sequence ID" value="NZ_QYTV02000004.1"/>
</dbReference>
<organism evidence="5 6">
    <name type="scientific">Siminovitchia acidinfaciens</name>
    <dbReference type="NCBI Taxonomy" id="2321395"/>
    <lineage>
        <taxon>Bacteria</taxon>
        <taxon>Bacillati</taxon>
        <taxon>Bacillota</taxon>
        <taxon>Bacilli</taxon>
        <taxon>Bacillales</taxon>
        <taxon>Bacillaceae</taxon>
        <taxon>Siminovitchia</taxon>
    </lineage>
</organism>
<gene>
    <name evidence="5" type="ORF">D4T97_010915</name>
</gene>
<dbReference type="GO" id="GO:0016740">
    <property type="term" value="F:transferase activity"/>
    <property type="evidence" value="ECO:0007669"/>
    <property type="project" value="UniProtKB-KW"/>
</dbReference>
<feature type="active site" description="Proton acceptor" evidence="3">
    <location>
        <position position="143"/>
    </location>
</feature>
<sequence length="220" mass="23483">MVKIPTYIIGTGGLGKGVLETIKMIDLRDRNWDLAGFIDDNIENSHVHVGGLPVVGDTDFLLTINDTSNVVIAIANPIVKEKIHKKLSTNSRLLFPNVIHPTVTLNPTVKVGYGNIISEHTAISADVEINNFTLVHFNSTIGHDIKIKDYATIYPGGNLSGFSILGEKSQIGSNACVLQNVKVGVSATVGAGALVNKDVCDNTTVAGVPAKLLRSEWVTT</sequence>
<dbReference type="Proteomes" id="UP000287156">
    <property type="component" value="Unassembled WGS sequence"/>
</dbReference>
<comment type="caution">
    <text evidence="5">The sequence shown here is derived from an EMBL/GenBank/DDBJ whole genome shotgun (WGS) entry which is preliminary data.</text>
</comment>
<dbReference type="Pfam" id="PF17836">
    <property type="entry name" value="PglD_N"/>
    <property type="match status" value="1"/>
</dbReference>
<dbReference type="PROSITE" id="PS00101">
    <property type="entry name" value="HEXAPEP_TRANSFERASES"/>
    <property type="match status" value="1"/>
</dbReference>
<dbReference type="SUPFAM" id="SSF51161">
    <property type="entry name" value="Trimeric LpxA-like enzymes"/>
    <property type="match status" value="1"/>
</dbReference>
<dbReference type="InterPro" id="IPR050179">
    <property type="entry name" value="Trans_hexapeptide_repeat"/>
</dbReference>
<proteinExistence type="predicted"/>
<feature type="site" description="Increases basicity of active site His" evidence="3">
    <location>
        <position position="144"/>
    </location>
</feature>
<dbReference type="OrthoDB" id="9794407at2"/>
<dbReference type="AlphaFoldDB" id="A0A429XZI1"/>
<evidence type="ECO:0000256" key="3">
    <source>
        <dbReference type="PIRSR" id="PIRSR620019-1"/>
    </source>
</evidence>
<name>A0A429XZI1_9BACI</name>
<dbReference type="Gene3D" id="2.160.10.10">
    <property type="entry name" value="Hexapeptide repeat proteins"/>
    <property type="match status" value="1"/>
</dbReference>
<dbReference type="InterPro" id="IPR018357">
    <property type="entry name" value="Hexapep_transf_CS"/>
</dbReference>
<dbReference type="InterPro" id="IPR041561">
    <property type="entry name" value="PglD_N"/>
</dbReference>
<dbReference type="Gene3D" id="3.40.50.20">
    <property type="match status" value="1"/>
</dbReference>
<dbReference type="InterPro" id="IPR011004">
    <property type="entry name" value="Trimer_LpxA-like_sf"/>
</dbReference>
<keyword evidence="6" id="KW-1185">Reference proteome</keyword>
<keyword evidence="2" id="KW-0677">Repeat</keyword>
<dbReference type="PANTHER" id="PTHR43300:SF7">
    <property type="entry name" value="UDP-N-ACETYLBACILLOSAMINE N-ACETYLTRANSFERASE"/>
    <property type="match status" value="1"/>
</dbReference>
<evidence type="ECO:0000256" key="1">
    <source>
        <dbReference type="ARBA" id="ARBA00022679"/>
    </source>
</evidence>
<keyword evidence="1" id="KW-0808">Transferase</keyword>
<evidence type="ECO:0000313" key="6">
    <source>
        <dbReference type="Proteomes" id="UP000287156"/>
    </source>
</evidence>
<reference evidence="5" key="1">
    <citation type="submission" date="2018-12" db="EMBL/GenBank/DDBJ databases">
        <authorList>
            <person name="Sun L."/>
            <person name="Chen Z."/>
        </authorList>
    </citation>
    <scope>NUCLEOTIDE SEQUENCE [LARGE SCALE GENOMIC DNA]</scope>
    <source>
        <strain evidence="5">3-2-2</strain>
    </source>
</reference>
<evidence type="ECO:0000259" key="4">
    <source>
        <dbReference type="Pfam" id="PF17836"/>
    </source>
</evidence>
<evidence type="ECO:0000313" key="5">
    <source>
        <dbReference type="EMBL" id="RST74182.1"/>
    </source>
</evidence>
<protein>
    <recommendedName>
        <fullName evidence="4">PglD N-terminal domain-containing protein</fullName>
    </recommendedName>
</protein>
<feature type="domain" description="PglD N-terminal" evidence="4">
    <location>
        <begin position="7"/>
        <end position="87"/>
    </location>
</feature>
<dbReference type="EMBL" id="QYTV02000004">
    <property type="protein sequence ID" value="RST74182.1"/>
    <property type="molecule type" value="Genomic_DNA"/>
</dbReference>
<dbReference type="InterPro" id="IPR020019">
    <property type="entry name" value="AcTrfase_PglD-like"/>
</dbReference>
<dbReference type="NCBIfam" id="TIGR03570">
    <property type="entry name" value="NeuD_NnaD"/>
    <property type="match status" value="1"/>
</dbReference>